<sequence length="399" mass="42988">MENSPQRHRDTEKRCEKHIAHKDIKNMVMLIILFSATCFLAYSNGANDNFKGVATLFGSRTTNYKYAIWWATITTFAGSLTSIFIAYGLVTTFSGKNLLPHTIADSPEFVTAVTIGAAMTVMVATVTGFPISTTHSLTVALVGAGFTAIGLQVNFAVLGSTFFLPLLLSPVIAIAFGSILYIIFRRIRIHSGITKEWCLCVGERGKVIPSCKPAAPLSVKYSSTIGITIDTQENCREIYKGYFLGMNSQKSLDYLHFCSAGVVSFARGLNDTPKIVALLLLIKGLPVHWGMLAVAGGMAAGGLLNARKVAETMSNKITKLNHGQGFTANLVTGILVIFASKFGMPVSTTHVSVGSLFGIGLATGRINIRIVLEILLSWFTTLPIAAIFSGSIYWILGKL</sequence>
<reference evidence="8" key="1">
    <citation type="journal article" date="2015" name="Genome Announc.">
        <title>Draft Genome Sequence of an Anaerobic Ammonium-Oxidizing Bacterium, "Candidatus Brocadia sinica".</title>
        <authorList>
            <person name="Oshiki M."/>
            <person name="Shinyako-Hata K."/>
            <person name="Satoh H."/>
            <person name="Okabe S."/>
        </authorList>
    </citation>
    <scope>NUCLEOTIDE SEQUENCE [LARGE SCALE GENOMIC DNA]</scope>
    <source>
        <strain evidence="8">JPN1</strain>
    </source>
</reference>
<comment type="subcellular location">
    <subcellularLocation>
        <location evidence="1 6">Membrane</location>
        <topology evidence="1 6">Multi-pass membrane protein</topology>
    </subcellularLocation>
</comment>
<evidence type="ECO:0000256" key="2">
    <source>
        <dbReference type="ARBA" id="ARBA00022448"/>
    </source>
</evidence>
<keyword evidence="6" id="KW-0592">Phosphate transport</keyword>
<feature type="transmembrane region" description="Helical" evidence="6">
    <location>
        <begin position="27"/>
        <end position="45"/>
    </location>
</feature>
<organism evidence="7 8">
    <name type="scientific">Candidatus Brocadia sinica JPN1</name>
    <dbReference type="NCBI Taxonomy" id="1197129"/>
    <lineage>
        <taxon>Bacteria</taxon>
        <taxon>Pseudomonadati</taxon>
        <taxon>Planctomycetota</taxon>
        <taxon>Candidatus Brocadiia</taxon>
        <taxon>Candidatus Brocadiales</taxon>
        <taxon>Candidatus Brocadiaceae</taxon>
        <taxon>Candidatus Brocadia</taxon>
    </lineage>
</organism>
<keyword evidence="4 6" id="KW-1133">Transmembrane helix</keyword>
<feature type="transmembrane region" description="Helical" evidence="6">
    <location>
        <begin position="162"/>
        <end position="184"/>
    </location>
</feature>
<accession>A0ABQ0JTA7</accession>
<evidence type="ECO:0000313" key="8">
    <source>
        <dbReference type="Proteomes" id="UP000032309"/>
    </source>
</evidence>
<evidence type="ECO:0000256" key="5">
    <source>
        <dbReference type="ARBA" id="ARBA00023136"/>
    </source>
</evidence>
<keyword evidence="3 6" id="KW-0812">Transmembrane</keyword>
<protein>
    <recommendedName>
        <fullName evidence="6">Phosphate transporter</fullName>
    </recommendedName>
</protein>
<keyword evidence="8" id="KW-1185">Reference proteome</keyword>
<proteinExistence type="inferred from homology"/>
<dbReference type="PANTHER" id="PTHR11101:SF80">
    <property type="entry name" value="PHOSPHATE TRANSPORTER"/>
    <property type="match status" value="1"/>
</dbReference>
<feature type="transmembrane region" description="Helical" evidence="6">
    <location>
        <begin position="66"/>
        <end position="89"/>
    </location>
</feature>
<feature type="transmembrane region" description="Helical" evidence="6">
    <location>
        <begin position="375"/>
        <end position="396"/>
    </location>
</feature>
<comment type="caution">
    <text evidence="7">The sequence shown here is derived from an EMBL/GenBank/DDBJ whole genome shotgun (WGS) entry which is preliminary data.</text>
</comment>
<keyword evidence="5 6" id="KW-0472">Membrane</keyword>
<evidence type="ECO:0000256" key="4">
    <source>
        <dbReference type="ARBA" id="ARBA00022989"/>
    </source>
</evidence>
<dbReference type="EMBL" id="BAFN01000001">
    <property type="protein sequence ID" value="GAN31974.1"/>
    <property type="molecule type" value="Genomic_DNA"/>
</dbReference>
<keyword evidence="2 6" id="KW-0813">Transport</keyword>
<comment type="similarity">
    <text evidence="6">Belongs to the inorganic phosphate transporter (PiT) (TC 2.A.20) family.</text>
</comment>
<feature type="transmembrane region" description="Helical" evidence="6">
    <location>
        <begin position="136"/>
        <end position="156"/>
    </location>
</feature>
<dbReference type="InterPro" id="IPR001204">
    <property type="entry name" value="Phos_transporter"/>
</dbReference>
<evidence type="ECO:0000313" key="7">
    <source>
        <dbReference type="EMBL" id="GAN31974.1"/>
    </source>
</evidence>
<evidence type="ECO:0000256" key="1">
    <source>
        <dbReference type="ARBA" id="ARBA00004141"/>
    </source>
</evidence>
<dbReference type="Pfam" id="PF01384">
    <property type="entry name" value="PHO4"/>
    <property type="match status" value="1"/>
</dbReference>
<feature type="transmembrane region" description="Helical" evidence="6">
    <location>
        <begin position="350"/>
        <end position="368"/>
    </location>
</feature>
<dbReference type="PANTHER" id="PTHR11101">
    <property type="entry name" value="PHOSPHATE TRANSPORTER"/>
    <property type="match status" value="1"/>
</dbReference>
<name>A0ABQ0JTA7_9BACT</name>
<evidence type="ECO:0000256" key="3">
    <source>
        <dbReference type="ARBA" id="ARBA00022692"/>
    </source>
</evidence>
<gene>
    <name evidence="7" type="ORF">BROSI_A0478</name>
</gene>
<dbReference type="RefSeq" id="WP_230400622.1">
    <property type="nucleotide sequence ID" value="NZ_BAFN01000001.1"/>
</dbReference>
<evidence type="ECO:0000256" key="6">
    <source>
        <dbReference type="RuleBase" id="RU363058"/>
    </source>
</evidence>
<dbReference type="Proteomes" id="UP000032309">
    <property type="component" value="Unassembled WGS sequence"/>
</dbReference>
<feature type="transmembrane region" description="Helical" evidence="6">
    <location>
        <begin position="109"/>
        <end position="129"/>
    </location>
</feature>